<keyword evidence="1" id="KW-0472">Membrane</keyword>
<keyword evidence="1" id="KW-1133">Transmembrane helix</keyword>
<dbReference type="EMBL" id="MIKB01000012">
    <property type="protein sequence ID" value="OEG17268.1"/>
    <property type="molecule type" value="Genomic_DNA"/>
</dbReference>
<evidence type="ECO:0000256" key="1">
    <source>
        <dbReference type="SAM" id="Phobius"/>
    </source>
</evidence>
<feature type="transmembrane region" description="Helical" evidence="1">
    <location>
        <begin position="42"/>
        <end position="63"/>
    </location>
</feature>
<accession>A0A1E5GX18</accession>
<gene>
    <name evidence="2" type="ORF">BCR23_04495</name>
</gene>
<evidence type="ECO:0008006" key="4">
    <source>
        <dbReference type="Google" id="ProtNLM"/>
    </source>
</evidence>
<dbReference type="STRING" id="903983.BCR23_04495"/>
<evidence type="ECO:0000313" key="2">
    <source>
        <dbReference type="EMBL" id="OEG17268.1"/>
    </source>
</evidence>
<protein>
    <recommendedName>
        <fullName evidence="4">DUF3784 domain-containing protein</fullName>
    </recommendedName>
</protein>
<keyword evidence="1" id="KW-0812">Transmembrane</keyword>
<organism evidence="2 3">
    <name type="scientific">Enterococcus quebecensis</name>
    <dbReference type="NCBI Taxonomy" id="903983"/>
    <lineage>
        <taxon>Bacteria</taxon>
        <taxon>Bacillati</taxon>
        <taxon>Bacillota</taxon>
        <taxon>Bacilli</taxon>
        <taxon>Lactobacillales</taxon>
        <taxon>Enterococcaceae</taxon>
        <taxon>Enterococcus</taxon>
    </lineage>
</organism>
<keyword evidence="3" id="KW-1185">Reference proteome</keyword>
<reference evidence="3" key="1">
    <citation type="submission" date="2016-09" db="EMBL/GenBank/DDBJ databases">
        <authorList>
            <person name="Gulvik C.A."/>
        </authorList>
    </citation>
    <scope>NUCLEOTIDE SEQUENCE [LARGE SCALE GENOMIC DNA]</scope>
    <source>
        <strain evidence="3">LMG 26306</strain>
    </source>
</reference>
<comment type="caution">
    <text evidence="2">The sequence shown here is derived from an EMBL/GenBank/DDBJ whole genome shotgun (WGS) entry which is preliminary data.</text>
</comment>
<proteinExistence type="predicted"/>
<evidence type="ECO:0000313" key="3">
    <source>
        <dbReference type="Proteomes" id="UP000094764"/>
    </source>
</evidence>
<dbReference type="Proteomes" id="UP000094764">
    <property type="component" value="Unassembled WGS sequence"/>
</dbReference>
<dbReference type="AlphaFoldDB" id="A0A1E5GX18"/>
<sequence length="92" mass="10421">MVRVLIFIAVILLVVIGVYLLKKASVFLPIMHNGEADDNKQFLHQFGVFYLILAGIGILVGLFNLKFFSLFYIFCLLVISGVFSFMFAKKIL</sequence>
<name>A0A1E5GX18_9ENTE</name>
<feature type="transmembrane region" description="Helical" evidence="1">
    <location>
        <begin position="69"/>
        <end position="88"/>
    </location>
</feature>
<dbReference type="OrthoDB" id="2193792at2"/>
<dbReference type="RefSeq" id="WP_069634589.1">
    <property type="nucleotide sequence ID" value="NZ_JXKZ01000019.1"/>
</dbReference>
<dbReference type="PATRIC" id="fig|903983.4.peg.1113"/>
<feature type="transmembrane region" description="Helical" evidence="1">
    <location>
        <begin position="6"/>
        <end position="21"/>
    </location>
</feature>